<reference evidence="1 2" key="1">
    <citation type="submission" date="2020-12" db="EMBL/GenBank/DDBJ databases">
        <title>Genomic characterization of four novel bacteriophages infecting Klebsiella pneumoniae.</title>
        <authorList>
            <person name="Estrada Bonilla B."/>
            <person name="Costa A.R."/>
            <person name="van Rossum T."/>
            <person name="Hagedoorn S."/>
            <person name="Wallinga H."/>
            <person name="Xiao M."/>
            <person name="Song W."/>
            <person name="Haas P.-J."/>
            <person name="Nobrega F.L."/>
            <person name="Brouns S.J.J."/>
        </authorList>
    </citation>
    <scope>NUCLEOTIDE SEQUENCE [LARGE SCALE GENOMIC DNA]</scope>
</reference>
<sequence length="107" mass="12477">MSRDILTHLAYTVDYDSLYRAYRVHVYDRRTLEVYLNTIVPSHDKDFVMCPDEWVEAWIYNNVKEAWPTCESTLNMELTSRRTITSSCGRLTVTESPSLTVTCSRTS</sequence>
<name>A0A7U0J6S7_9CAUD</name>
<keyword evidence="2" id="KW-1185">Reference proteome</keyword>
<dbReference type="EMBL" id="MW394389">
    <property type="protein sequence ID" value="QQV91722.1"/>
    <property type="molecule type" value="Genomic_DNA"/>
</dbReference>
<evidence type="ECO:0000313" key="2">
    <source>
        <dbReference type="Proteomes" id="UP000596240"/>
    </source>
</evidence>
<evidence type="ECO:0000313" key="1">
    <source>
        <dbReference type="EMBL" id="QQV91722.1"/>
    </source>
</evidence>
<organism evidence="1 2">
    <name type="scientific">Klebsiella phage vB_KpP_FBKp16</name>
    <dbReference type="NCBI Taxonomy" id="2801836"/>
    <lineage>
        <taxon>Viruses</taxon>
        <taxon>Duplodnaviria</taxon>
        <taxon>Heunggongvirae</taxon>
        <taxon>Uroviricota</taxon>
        <taxon>Caudoviricetes</taxon>
        <taxon>Autographivirales</taxon>
        <taxon>Autosignataviridae</taxon>
        <taxon>Molineuxvirinae</taxon>
        <taxon>Gansuvirus</taxon>
        <taxon>Gansuvirus FBKp16</taxon>
    </lineage>
</organism>
<dbReference type="Proteomes" id="UP000596240">
    <property type="component" value="Segment"/>
</dbReference>
<gene>
    <name evidence="1" type="ORF">vBKpPFBKp16_025</name>
</gene>
<accession>A0A7U0J6S7</accession>
<proteinExistence type="predicted"/>
<protein>
    <submittedName>
        <fullName evidence="1">Uncharacterized protein</fullName>
    </submittedName>
</protein>